<name>A0ABU6UY85_9FABA</name>
<organism evidence="2 3">
    <name type="scientific">Stylosanthes scabra</name>
    <dbReference type="NCBI Taxonomy" id="79078"/>
    <lineage>
        <taxon>Eukaryota</taxon>
        <taxon>Viridiplantae</taxon>
        <taxon>Streptophyta</taxon>
        <taxon>Embryophyta</taxon>
        <taxon>Tracheophyta</taxon>
        <taxon>Spermatophyta</taxon>
        <taxon>Magnoliopsida</taxon>
        <taxon>eudicotyledons</taxon>
        <taxon>Gunneridae</taxon>
        <taxon>Pentapetalae</taxon>
        <taxon>rosids</taxon>
        <taxon>fabids</taxon>
        <taxon>Fabales</taxon>
        <taxon>Fabaceae</taxon>
        <taxon>Papilionoideae</taxon>
        <taxon>50 kb inversion clade</taxon>
        <taxon>dalbergioids sensu lato</taxon>
        <taxon>Dalbergieae</taxon>
        <taxon>Pterocarpus clade</taxon>
        <taxon>Stylosanthes</taxon>
    </lineage>
</organism>
<sequence>PEWHLPHEIGRPRTSGDGHEPDYGQREFFVAMIHMANTIQEGMAAANNAHANVAAGGESDGPVDARPMTLASFLNINPLTFLGTSNP</sequence>
<dbReference type="Proteomes" id="UP001341840">
    <property type="component" value="Unassembled WGS sequence"/>
</dbReference>
<proteinExistence type="predicted"/>
<accession>A0ABU6UY85</accession>
<evidence type="ECO:0000256" key="1">
    <source>
        <dbReference type="SAM" id="MobiDB-lite"/>
    </source>
</evidence>
<dbReference type="EMBL" id="JASCZI010124651">
    <property type="protein sequence ID" value="MED6166039.1"/>
    <property type="molecule type" value="Genomic_DNA"/>
</dbReference>
<feature type="non-terminal residue" evidence="2">
    <location>
        <position position="1"/>
    </location>
</feature>
<comment type="caution">
    <text evidence="2">The sequence shown here is derived from an EMBL/GenBank/DDBJ whole genome shotgun (WGS) entry which is preliminary data.</text>
</comment>
<keyword evidence="3" id="KW-1185">Reference proteome</keyword>
<evidence type="ECO:0000313" key="2">
    <source>
        <dbReference type="EMBL" id="MED6166039.1"/>
    </source>
</evidence>
<reference evidence="2 3" key="1">
    <citation type="journal article" date="2023" name="Plants (Basel)">
        <title>Bridging the Gap: Combining Genomics and Transcriptomics Approaches to Understand Stylosanthes scabra, an Orphan Legume from the Brazilian Caatinga.</title>
        <authorList>
            <person name="Ferreira-Neto J.R.C."/>
            <person name="da Silva M.D."/>
            <person name="Binneck E."/>
            <person name="de Melo N.F."/>
            <person name="da Silva R.H."/>
            <person name="de Melo A.L.T.M."/>
            <person name="Pandolfi V."/>
            <person name="Bustamante F.O."/>
            <person name="Brasileiro-Vidal A.C."/>
            <person name="Benko-Iseppon A.M."/>
        </authorList>
    </citation>
    <scope>NUCLEOTIDE SEQUENCE [LARGE SCALE GENOMIC DNA]</scope>
    <source>
        <tissue evidence="2">Leaves</tissue>
    </source>
</reference>
<feature type="region of interest" description="Disordered" evidence="1">
    <location>
        <begin position="1"/>
        <end position="23"/>
    </location>
</feature>
<gene>
    <name evidence="2" type="ORF">PIB30_105279</name>
</gene>
<protein>
    <submittedName>
        <fullName evidence="2">Uncharacterized protein</fullName>
    </submittedName>
</protein>
<evidence type="ECO:0000313" key="3">
    <source>
        <dbReference type="Proteomes" id="UP001341840"/>
    </source>
</evidence>